<dbReference type="Proteomes" id="UP000515873">
    <property type="component" value="Chromosome"/>
</dbReference>
<sequence>MHFIPTYPSKVKNLKKQAKRLQREGAGSHVSLLDQVAQSAGYDHWNHVIKCLEETERTQAARGLLAEIEAVILAEQAGEIRIVRTGPEATRSQPFVLFSTGTGDAWLLEPTHDRAICLVWRGERQQAHIRDLPTKLEILWDGTFELRGEFFIVETEHPEIGARAIAGFPLDRLRPYLEASRSVERKFDEIIGQEDTVPLTPDVVAHLTKTGWDAKQLAAAARQGARYSPARDSVLFPPVVEA</sequence>
<organism evidence="1 2">
    <name type="scientific">Dyella telluris</name>
    <dbReference type="NCBI Taxonomy" id="2763498"/>
    <lineage>
        <taxon>Bacteria</taxon>
        <taxon>Pseudomonadati</taxon>
        <taxon>Pseudomonadota</taxon>
        <taxon>Gammaproteobacteria</taxon>
        <taxon>Lysobacterales</taxon>
        <taxon>Rhodanobacteraceae</taxon>
        <taxon>Dyella</taxon>
    </lineage>
</organism>
<dbReference type="KEGG" id="dtl:H8F01_21205"/>
<evidence type="ECO:0000313" key="1">
    <source>
        <dbReference type="EMBL" id="QNK01520.1"/>
    </source>
</evidence>
<proteinExistence type="predicted"/>
<accession>A0A7G8Q412</accession>
<evidence type="ECO:0000313" key="2">
    <source>
        <dbReference type="Proteomes" id="UP000515873"/>
    </source>
</evidence>
<gene>
    <name evidence="1" type="ORF">H8F01_21205</name>
</gene>
<dbReference type="RefSeq" id="WP_187056982.1">
    <property type="nucleotide sequence ID" value="NZ_CP060412.1"/>
</dbReference>
<keyword evidence="2" id="KW-1185">Reference proteome</keyword>
<protein>
    <submittedName>
        <fullName evidence="1">Uncharacterized protein</fullName>
    </submittedName>
</protein>
<name>A0A7G8Q412_9GAMM</name>
<dbReference type="AlphaFoldDB" id="A0A7G8Q412"/>
<reference evidence="1 2" key="1">
    <citation type="submission" date="2020-08" db="EMBL/GenBank/DDBJ databases">
        <title>Dyella sp. G9 isolated from forest soil.</title>
        <authorList>
            <person name="Fu J."/>
            <person name="Qiu L."/>
        </authorList>
    </citation>
    <scope>NUCLEOTIDE SEQUENCE [LARGE SCALE GENOMIC DNA]</scope>
    <source>
        <strain evidence="1 2">G9</strain>
    </source>
</reference>
<dbReference type="EMBL" id="CP060412">
    <property type="protein sequence ID" value="QNK01520.1"/>
    <property type="molecule type" value="Genomic_DNA"/>
</dbReference>